<feature type="transmembrane region" description="Helical" evidence="2">
    <location>
        <begin position="339"/>
        <end position="357"/>
    </location>
</feature>
<dbReference type="STRING" id="1823756.A4H34_05890"/>
<feature type="compositionally biased region" description="Basic and acidic residues" evidence="1">
    <location>
        <begin position="393"/>
        <end position="432"/>
    </location>
</feature>
<proteinExistence type="predicted"/>
<dbReference type="AlphaFoldDB" id="A0A179B695"/>
<dbReference type="Proteomes" id="UP000078368">
    <property type="component" value="Unassembled WGS sequence"/>
</dbReference>
<accession>A0A179B695</accession>
<feature type="compositionally biased region" description="Polar residues" evidence="1">
    <location>
        <begin position="381"/>
        <end position="390"/>
    </location>
</feature>
<comment type="caution">
    <text evidence="3">The sequence shown here is derived from an EMBL/GenBank/DDBJ whole genome shotgun (WGS) entry which is preliminary data.</text>
</comment>
<dbReference type="OrthoDB" id="3742900at2"/>
<evidence type="ECO:0000313" key="3">
    <source>
        <dbReference type="EMBL" id="OAP86651.1"/>
    </source>
</evidence>
<feature type="transmembrane region" description="Helical" evidence="2">
    <location>
        <begin position="175"/>
        <end position="195"/>
    </location>
</feature>
<organism evidence="3 4">
    <name type="scientific">Peptidiphaga gingivicola</name>
    <dbReference type="NCBI Taxonomy" id="2741497"/>
    <lineage>
        <taxon>Bacteria</taxon>
        <taxon>Bacillati</taxon>
        <taxon>Actinomycetota</taxon>
        <taxon>Actinomycetes</taxon>
        <taxon>Actinomycetales</taxon>
        <taxon>Actinomycetaceae</taxon>
        <taxon>Peptidiphaga</taxon>
    </lineage>
</organism>
<feature type="transmembrane region" description="Helical" evidence="2">
    <location>
        <begin position="299"/>
        <end position="319"/>
    </location>
</feature>
<feature type="transmembrane region" description="Helical" evidence="2">
    <location>
        <begin position="70"/>
        <end position="90"/>
    </location>
</feature>
<keyword evidence="2" id="KW-0812">Transmembrane</keyword>
<feature type="transmembrane region" description="Helical" evidence="2">
    <location>
        <begin position="12"/>
        <end position="37"/>
    </location>
</feature>
<dbReference type="Pfam" id="PF19877">
    <property type="entry name" value="DUF6350"/>
    <property type="match status" value="1"/>
</dbReference>
<feature type="transmembrane region" description="Helical" evidence="2">
    <location>
        <begin position="201"/>
        <end position="232"/>
    </location>
</feature>
<feature type="region of interest" description="Disordered" evidence="1">
    <location>
        <begin position="367"/>
        <end position="432"/>
    </location>
</feature>
<reference evidence="3 4" key="1">
    <citation type="submission" date="2016-04" db="EMBL/GenBank/DDBJ databases">
        <title>Peptidophaga gingivicola gen. nov., sp. nov., isolated from human subgingival plaque.</title>
        <authorList>
            <person name="Beall C.J."/>
            <person name="Mokrzan E.M."/>
            <person name="Griffen A.L."/>
            <person name="Leys E.J."/>
        </authorList>
    </citation>
    <scope>NUCLEOTIDE SEQUENCE [LARGE SCALE GENOMIC DNA]</scope>
    <source>
        <strain evidence="3 4">BA112</strain>
    </source>
</reference>
<dbReference type="InterPro" id="IPR045931">
    <property type="entry name" value="DUF6350"/>
</dbReference>
<name>A0A179B695_9ACTO</name>
<keyword evidence="2" id="KW-1133">Transmembrane helix</keyword>
<feature type="transmembrane region" description="Helical" evidence="2">
    <location>
        <begin position="102"/>
        <end position="124"/>
    </location>
</feature>
<evidence type="ECO:0000256" key="2">
    <source>
        <dbReference type="SAM" id="Phobius"/>
    </source>
</evidence>
<evidence type="ECO:0000256" key="1">
    <source>
        <dbReference type="SAM" id="MobiDB-lite"/>
    </source>
</evidence>
<dbReference type="EMBL" id="LVZK01000001">
    <property type="protein sequence ID" value="OAP86651.1"/>
    <property type="molecule type" value="Genomic_DNA"/>
</dbReference>
<feature type="transmembrane region" description="Helical" evidence="2">
    <location>
        <begin position="269"/>
        <end position="287"/>
    </location>
</feature>
<evidence type="ECO:0000313" key="4">
    <source>
        <dbReference type="Proteomes" id="UP000078368"/>
    </source>
</evidence>
<keyword evidence="4" id="KW-1185">Reference proteome</keyword>
<keyword evidence="2" id="KW-0472">Membrane</keyword>
<dbReference type="RefSeq" id="WP_064231366.1">
    <property type="nucleotide sequence ID" value="NZ_LVZK01000001.1"/>
</dbReference>
<protein>
    <submittedName>
        <fullName evidence="3">Uncharacterized protein</fullName>
    </submittedName>
</protein>
<sequence length="432" mass="44766">MSTEERRACIAAAWAPVRVLAAAWTTVTVFAIFAYAATVSSPTLGNVDWHDAARAGTSIFLLAMGGPAEVGNASVSLMPLSVTLFIWWFVCRSFLAMGIDSWAQAASAAASSFVFTLLVGLAALPGAGRFGGAAGAAVLTCAAMARARWRTSRPDGRVWNLLEGCRGELRPVLRALAVVSVGLLAVALVLGRSAVAAVNGYYVQGAVGAVMLTLVQLAYLPNIVVWVASFALGAGFSVGRGTDFSAFGVTSLQLPAIPVFGALPSPGVRMAWLPVLLACLALAWFVWRSRAYSSLKEASAAAGACLGCLFALGITAAFLSGGAIGPGRMSDVGPRPLPLGLGFALAIGLPCVLGLVAPRAAAALRSRATGRPEEADAEEGPSTTGFSSPQADRLSRDAADSSASDGRRDLENRTFDRPSKWQGNRRDDTFVK</sequence>
<gene>
    <name evidence="3" type="ORF">A4H34_05890</name>
</gene>